<reference evidence="1 2" key="1">
    <citation type="journal article" date="2016" name="Nat. Commun.">
        <title>Thousands of microbial genomes shed light on interconnected biogeochemical processes in an aquifer system.</title>
        <authorList>
            <person name="Anantharaman K."/>
            <person name="Brown C.T."/>
            <person name="Hug L.A."/>
            <person name="Sharon I."/>
            <person name="Castelle C.J."/>
            <person name="Probst A.J."/>
            <person name="Thomas B.C."/>
            <person name="Singh A."/>
            <person name="Wilkins M.J."/>
            <person name="Karaoz U."/>
            <person name="Brodie E.L."/>
            <person name="Williams K.H."/>
            <person name="Hubbard S.S."/>
            <person name="Banfield J.F."/>
        </authorList>
    </citation>
    <scope>NUCLEOTIDE SEQUENCE [LARGE SCALE GENOMIC DNA]</scope>
</reference>
<dbReference type="AlphaFoldDB" id="A0A1F6BWG0"/>
<name>A0A1F6BWG0_9BACT</name>
<accession>A0A1F6BWG0</accession>
<gene>
    <name evidence="1" type="ORF">A2118_04155</name>
</gene>
<organism evidence="1 2">
    <name type="scientific">Candidatus Kaiserbacteria bacterium GWA2_50_9</name>
    <dbReference type="NCBI Taxonomy" id="1798474"/>
    <lineage>
        <taxon>Bacteria</taxon>
        <taxon>Candidatus Kaiseribacteriota</taxon>
    </lineage>
</organism>
<dbReference type="SUPFAM" id="SSF56112">
    <property type="entry name" value="Protein kinase-like (PK-like)"/>
    <property type="match status" value="1"/>
</dbReference>
<dbReference type="InterPro" id="IPR011009">
    <property type="entry name" value="Kinase-like_dom_sf"/>
</dbReference>
<proteinExistence type="predicted"/>
<evidence type="ECO:0000313" key="2">
    <source>
        <dbReference type="Proteomes" id="UP000179014"/>
    </source>
</evidence>
<dbReference type="EMBL" id="MFKN01000001">
    <property type="protein sequence ID" value="OGG41261.1"/>
    <property type="molecule type" value="Genomic_DNA"/>
</dbReference>
<comment type="caution">
    <text evidence="1">The sequence shown here is derived from an EMBL/GenBank/DDBJ whole genome shotgun (WGS) entry which is preliminary data.</text>
</comment>
<sequence>MNELPTISALLKPLGYSLDELQPYISGERYLMAGGKLVLAGTDVKSGEKVIIKASNQTDGKKEISSEKKSRDLMRSLSFADKKILIPEEVFYGEKDGYVFLIMRFIPQDKVFVGHTVEEQFFIALSAFEAQESFHATTYEHLRAVKDVFPMLSGAEYLNDFKRLKDSILKKNPNESLRGELDKAEIFLKENTITVDRYASYLTHTDFVPHNFRLAEHALYMLDCVPNYATIHFGNKYEGWARFLNYMLIHSPELERLLAKYVRDSRGEDEYLSLRLMRVYKIAFLLDYYARSLEKTTGDLHKLTLARLDYWREALSSILEDRPVGKEVTEKYVATRNALRSEEEKERQREFNLV</sequence>
<dbReference type="Proteomes" id="UP000179014">
    <property type="component" value="Unassembled WGS sequence"/>
</dbReference>
<evidence type="ECO:0008006" key="3">
    <source>
        <dbReference type="Google" id="ProtNLM"/>
    </source>
</evidence>
<protein>
    <recommendedName>
        <fullName evidence="3">Aminoglycoside phosphotransferase domain-containing protein</fullName>
    </recommendedName>
</protein>
<evidence type="ECO:0000313" key="1">
    <source>
        <dbReference type="EMBL" id="OGG41261.1"/>
    </source>
</evidence>